<dbReference type="Proteomes" id="UP000001410">
    <property type="component" value="Chromosome"/>
</dbReference>
<dbReference type="KEGG" id="ecc:c1248"/>
<sequence>MLSNMKIFITEQQKAELERLHDSSRDGRVRDRIKAILLASEGWSSAMIAQALRLHQTTIDHHISEFLNKGKLKPENGGSDSKLSAEQTAFLISQLSDNLFHHTRDVIAFVTRTWNIIFSIPGMNKWLHRNGVTYKKPSGVPHKFSEEKQRQFIEYYKELKTTVGDEPILFIDGVHPTQATKISYGWIRKGQKKAVKTTGSRTRLNIMGALNLKALTSPLICEYKTINEYNVSRFFNEIRKVYPDYNQKIHVILDGAGYHRSQLVKDWAEVVNIRLHYLPPYSPNLNPIERMWKLMNEHARNNRYFSSTREFREAISVFFNQTLPDIADSLTSRINDHFQVLTPAS</sequence>
<dbReference type="STRING" id="199310.c1248"/>
<dbReference type="EMBL" id="AE014075">
    <property type="protein sequence ID" value="AAN79705.1"/>
    <property type="molecule type" value="Genomic_DNA"/>
</dbReference>
<dbReference type="InterPro" id="IPR047655">
    <property type="entry name" value="Transpos_IS630-like"/>
</dbReference>
<gene>
    <name evidence="3" type="ordered locus">c1248</name>
</gene>
<dbReference type="PANTHER" id="PTHR46564">
    <property type="entry name" value="TRANSPOSASE"/>
    <property type="match status" value="1"/>
</dbReference>
<organism evidence="3 4">
    <name type="scientific">Escherichia coli O6:H1 (strain CFT073 / ATCC 700928 / UPEC)</name>
    <dbReference type="NCBI Taxonomy" id="199310"/>
    <lineage>
        <taxon>Bacteria</taxon>
        <taxon>Pseudomonadati</taxon>
        <taxon>Pseudomonadota</taxon>
        <taxon>Gammaproteobacteria</taxon>
        <taxon>Enterobacterales</taxon>
        <taxon>Enterobacteriaceae</taxon>
        <taxon>Escherichia</taxon>
    </lineage>
</organism>
<dbReference type="eggNOG" id="COG3335">
    <property type="taxonomic scope" value="Bacteria"/>
</dbReference>
<dbReference type="InterPro" id="IPR012337">
    <property type="entry name" value="RNaseH-like_sf"/>
</dbReference>
<dbReference type="InterPro" id="IPR025959">
    <property type="entry name" value="Winged_HTH_dom"/>
</dbReference>
<dbReference type="Pfam" id="PF13592">
    <property type="entry name" value="HTH_33"/>
    <property type="match status" value="1"/>
</dbReference>
<dbReference type="eggNOG" id="COG3415">
    <property type="taxonomic scope" value="Bacteria"/>
</dbReference>
<dbReference type="SUPFAM" id="SSF53098">
    <property type="entry name" value="Ribonuclease H-like"/>
    <property type="match status" value="1"/>
</dbReference>
<feature type="domain" description="Tc1-like transposase DDE" evidence="1">
    <location>
        <begin position="168"/>
        <end position="311"/>
    </location>
</feature>
<dbReference type="SMR" id="A0A0H2V701"/>
<evidence type="ECO:0000313" key="3">
    <source>
        <dbReference type="EMBL" id="AAN79705.1"/>
    </source>
</evidence>
<dbReference type="PANTHER" id="PTHR46564:SF1">
    <property type="entry name" value="TRANSPOSASE"/>
    <property type="match status" value="1"/>
</dbReference>
<dbReference type="InterPro" id="IPR009057">
    <property type="entry name" value="Homeodomain-like_sf"/>
</dbReference>
<dbReference type="HOGENOM" id="CLU_056788_0_3_6"/>
<dbReference type="Gene3D" id="3.30.420.10">
    <property type="entry name" value="Ribonuclease H-like superfamily/Ribonuclease H"/>
    <property type="match status" value="1"/>
</dbReference>
<dbReference type="InterPro" id="IPR036397">
    <property type="entry name" value="RNaseH_sf"/>
</dbReference>
<evidence type="ECO:0000313" key="4">
    <source>
        <dbReference type="Proteomes" id="UP000001410"/>
    </source>
</evidence>
<evidence type="ECO:0000259" key="2">
    <source>
        <dbReference type="Pfam" id="PF13592"/>
    </source>
</evidence>
<accession>A0A0H2V701</accession>
<dbReference type="NCBIfam" id="NF033545">
    <property type="entry name" value="transpos_IS630"/>
    <property type="match status" value="1"/>
</dbReference>
<keyword evidence="4" id="KW-1185">Reference proteome</keyword>
<dbReference type="Pfam" id="PF13358">
    <property type="entry name" value="DDE_3"/>
    <property type="match status" value="1"/>
</dbReference>
<dbReference type="Pfam" id="PF13551">
    <property type="entry name" value="HTH_29"/>
    <property type="match status" value="1"/>
</dbReference>
<dbReference type="InterPro" id="IPR038717">
    <property type="entry name" value="Tc1-like_DDE_dom"/>
</dbReference>
<dbReference type="SUPFAM" id="SSF46689">
    <property type="entry name" value="Homeodomain-like"/>
    <property type="match status" value="1"/>
</dbReference>
<feature type="domain" description="Winged helix-turn helix" evidence="2">
    <location>
        <begin position="99"/>
        <end position="155"/>
    </location>
</feature>
<evidence type="ECO:0008006" key="5">
    <source>
        <dbReference type="Google" id="ProtNLM"/>
    </source>
</evidence>
<name>A0A0H2V701_ECOL6</name>
<dbReference type="AlphaFoldDB" id="A0A0H2V701"/>
<reference evidence="3 4" key="1">
    <citation type="journal article" date="2002" name="Proc. Natl. Acad. Sci. U.S.A.">
        <title>Extensive mosaic structure revealed by the complete genome sequence of uropathogenic Escherichia coli.</title>
        <authorList>
            <person name="Welch R.A."/>
            <person name="Burland V."/>
            <person name="Plunkett G.III."/>
            <person name="Redford P."/>
            <person name="Roesch P."/>
            <person name="Rasko D."/>
            <person name="Buckles E.L."/>
            <person name="Liou S.R."/>
            <person name="Boutin A."/>
            <person name="Hackett J."/>
            <person name="Stroud D."/>
            <person name="Mayhew G.F."/>
            <person name="Rose D.J."/>
            <person name="Zhou S."/>
            <person name="Schwartz D.C."/>
            <person name="Perna N.T."/>
            <person name="Mobley H.L."/>
            <person name="Donnenberg M.S."/>
            <person name="Blattner F.R."/>
        </authorList>
    </citation>
    <scope>NUCLEOTIDE SEQUENCE [LARGE SCALE GENOMIC DNA]</scope>
    <source>
        <strain evidence="4">CFT073 / ATCC 700928 / UPEC</strain>
    </source>
</reference>
<evidence type="ECO:0000259" key="1">
    <source>
        <dbReference type="Pfam" id="PF13358"/>
    </source>
</evidence>
<dbReference type="GO" id="GO:0003676">
    <property type="term" value="F:nucleic acid binding"/>
    <property type="evidence" value="ECO:0007669"/>
    <property type="project" value="InterPro"/>
</dbReference>
<proteinExistence type="predicted"/>
<protein>
    <recommendedName>
        <fullName evidence="5">Transposase</fullName>
    </recommendedName>
</protein>